<proteinExistence type="predicted"/>
<keyword evidence="2" id="KW-1185">Reference proteome</keyword>
<dbReference type="EMBL" id="AP018732">
    <property type="protein sequence ID" value="BBE42939.1"/>
    <property type="molecule type" value="Genomic_DNA"/>
</dbReference>
<protein>
    <submittedName>
        <fullName evidence="1">Uncharacterized protein</fullName>
    </submittedName>
</protein>
<evidence type="ECO:0000313" key="2">
    <source>
        <dbReference type="Proteomes" id="UP000509448"/>
    </source>
</evidence>
<evidence type="ECO:0000313" key="1">
    <source>
        <dbReference type="EMBL" id="BBE42939.1"/>
    </source>
</evidence>
<name>A0A4P2VEB7_9ARCH</name>
<dbReference type="AlphaFoldDB" id="A0A4P2VEB7"/>
<sequence>MLRATAVSYATSCGRSALISVGPWNRASSFAGLPQATLDRLVLMRLVDEESLLAASRAISLMDFGLVALDDASDLSGISRSAAPQSLMALALSRAVYRRGIQAIVALSDGISRIKGYDYWWPFTDLVVALEVSSDGVHRASSARGDARFRIHRDSISDT</sequence>
<dbReference type="KEGG" id="ccai:NAS2_1562"/>
<dbReference type="Proteomes" id="UP000509448">
    <property type="component" value="Chromosome"/>
</dbReference>
<accession>A0A4P2VEB7</accession>
<reference evidence="1 2" key="1">
    <citation type="journal article" date="2019" name="ISME J.">
        <title>Isolation and characterization of a thermophilic sulfur- and iron-reducing thaumarchaeote from a terrestrial acidic hot spring.</title>
        <authorList>
            <person name="Kato S."/>
            <person name="Itoh T."/>
            <person name="Yuki M."/>
            <person name="Nagamori M."/>
            <person name="Ohnishi M."/>
            <person name="Uematsu K."/>
            <person name="Suzuki K."/>
            <person name="Takashina T."/>
            <person name="Ohkuma M."/>
        </authorList>
    </citation>
    <scope>NUCLEOTIDE SEQUENCE [LARGE SCALE GENOMIC DNA]</scope>
    <source>
        <strain evidence="1 2">NAS-02</strain>
    </source>
</reference>
<gene>
    <name evidence="1" type="ORF">NAS2_1562</name>
</gene>
<organism evidence="1 2">
    <name type="scientific">Conexivisphaera calida</name>
    <dbReference type="NCBI Taxonomy" id="1874277"/>
    <lineage>
        <taxon>Archaea</taxon>
        <taxon>Nitrososphaerota</taxon>
        <taxon>Conexivisphaeria</taxon>
        <taxon>Conexivisphaerales</taxon>
        <taxon>Conexivisphaeraceae</taxon>
        <taxon>Conexivisphaera</taxon>
    </lineage>
</organism>